<feature type="transmembrane region" description="Helical" evidence="1">
    <location>
        <begin position="51"/>
        <end position="67"/>
    </location>
</feature>
<dbReference type="EMBL" id="PCTT01000013">
    <property type="protein sequence ID" value="PIP87281.1"/>
    <property type="molecule type" value="Genomic_DNA"/>
</dbReference>
<evidence type="ECO:0000256" key="1">
    <source>
        <dbReference type="SAM" id="Phobius"/>
    </source>
</evidence>
<feature type="transmembrane region" description="Helical" evidence="1">
    <location>
        <begin position="123"/>
        <end position="149"/>
    </location>
</feature>
<evidence type="ECO:0008006" key="4">
    <source>
        <dbReference type="Google" id="ProtNLM"/>
    </source>
</evidence>
<evidence type="ECO:0000313" key="2">
    <source>
        <dbReference type="EMBL" id="PIP87281.1"/>
    </source>
</evidence>
<reference evidence="2 3" key="1">
    <citation type="submission" date="2017-09" db="EMBL/GenBank/DDBJ databases">
        <title>Depth-based differentiation of microbial function through sediment-hosted aquifers and enrichment of novel symbionts in the deep terrestrial subsurface.</title>
        <authorList>
            <person name="Probst A.J."/>
            <person name="Ladd B."/>
            <person name="Jarett J.K."/>
            <person name="Geller-Mcgrath D.E."/>
            <person name="Sieber C.M."/>
            <person name="Emerson J.B."/>
            <person name="Anantharaman K."/>
            <person name="Thomas B.C."/>
            <person name="Malmstrom R."/>
            <person name="Stieglmeier M."/>
            <person name="Klingl A."/>
            <person name="Woyke T."/>
            <person name="Ryan C.M."/>
            <person name="Banfield J.F."/>
        </authorList>
    </citation>
    <scope>NUCLEOTIDE SEQUENCE [LARGE SCALE GENOMIC DNA]</scope>
    <source>
        <strain evidence="2">CG22_combo_CG10-13_8_21_14_all_36_13</strain>
    </source>
</reference>
<dbReference type="AlphaFoldDB" id="A0A2H0DZ67"/>
<keyword evidence="1" id="KW-0812">Transmembrane</keyword>
<gene>
    <name evidence="2" type="ORF">COW81_01010</name>
</gene>
<protein>
    <recommendedName>
        <fullName evidence="4">DUF4149 domain-containing protein</fullName>
    </recommendedName>
</protein>
<feature type="transmembrane region" description="Helical" evidence="1">
    <location>
        <begin position="6"/>
        <end position="30"/>
    </location>
</feature>
<name>A0A2H0DZ67_9BACT</name>
<comment type="caution">
    <text evidence="2">The sequence shown here is derived from an EMBL/GenBank/DDBJ whole genome shotgun (WGS) entry which is preliminary data.</text>
</comment>
<evidence type="ECO:0000313" key="3">
    <source>
        <dbReference type="Proteomes" id="UP000231143"/>
    </source>
</evidence>
<keyword evidence="1" id="KW-0472">Membrane</keyword>
<organism evidence="2 3">
    <name type="scientific">Candidatus Campbellbacteria bacterium CG22_combo_CG10-13_8_21_14_all_36_13</name>
    <dbReference type="NCBI Taxonomy" id="1974529"/>
    <lineage>
        <taxon>Bacteria</taxon>
        <taxon>Candidatus Campbelliibacteriota</taxon>
    </lineage>
</organism>
<accession>A0A2H0DZ67</accession>
<feature type="transmembrane region" description="Helical" evidence="1">
    <location>
        <begin position="79"/>
        <end position="103"/>
    </location>
</feature>
<proteinExistence type="predicted"/>
<sequence>MSIFISLFFILAGFIIGIGAVTVIDIHGLLGRKSAYWTEATIRTHKVTKPLIWLGTLLAWVGGVFFYKNINGFSFYSGLHFILGVILVLNGLFLSFKVSPFLLKQEKEGREKELLPKSLQNKIMFSFLASFLGWWVSVLLFVQVIVLLISR</sequence>
<keyword evidence="1" id="KW-1133">Transmembrane helix</keyword>
<dbReference type="Proteomes" id="UP000231143">
    <property type="component" value="Unassembled WGS sequence"/>
</dbReference>